<feature type="region of interest" description="Disordered" evidence="2">
    <location>
        <begin position="141"/>
        <end position="160"/>
    </location>
</feature>
<reference evidence="3" key="1">
    <citation type="submission" date="2021-02" db="EMBL/GenBank/DDBJ databases">
        <authorList>
            <person name="Dougan E. K."/>
            <person name="Rhodes N."/>
            <person name="Thang M."/>
            <person name="Chan C."/>
        </authorList>
    </citation>
    <scope>NUCLEOTIDE SEQUENCE</scope>
</reference>
<comment type="caution">
    <text evidence="3">The sequence shown here is derived from an EMBL/GenBank/DDBJ whole genome shotgun (WGS) entry which is preliminary data.</text>
</comment>
<evidence type="ECO:0000313" key="4">
    <source>
        <dbReference type="Proteomes" id="UP000601435"/>
    </source>
</evidence>
<feature type="non-terminal residue" evidence="3">
    <location>
        <position position="1"/>
    </location>
</feature>
<name>A0A812VBF9_9DINO</name>
<protein>
    <submittedName>
        <fullName evidence="3">Nampt protein</fullName>
    </submittedName>
</protein>
<evidence type="ECO:0000256" key="1">
    <source>
        <dbReference type="SAM" id="Coils"/>
    </source>
</evidence>
<evidence type="ECO:0000313" key="3">
    <source>
        <dbReference type="EMBL" id="CAE7620491.1"/>
    </source>
</evidence>
<dbReference type="Proteomes" id="UP000601435">
    <property type="component" value="Unassembled WGS sequence"/>
</dbReference>
<feature type="non-terminal residue" evidence="3">
    <location>
        <position position="192"/>
    </location>
</feature>
<sequence>MERNQNVLERKLISSRVLWRQQHDMKEQLELQRAELQQLSTELEKAHAALQQQRGELNREVEKYEPCSTEPEVARFMVSAEQETADELRQRVPDGNPENDDAVKQLLRRYADDPVYLVFDVNEKTGAEVRNLVWRSVKDSGQYAGGDEAPMREGSPGIGEENIPYKYASVKCRQVLPRLHQNDINSTTKSSI</sequence>
<gene>
    <name evidence="3" type="primary">Nampt</name>
    <name evidence="3" type="ORF">SNEC2469_LOCUS17577</name>
</gene>
<accession>A0A812VBF9</accession>
<dbReference type="EMBL" id="CAJNJA010029156">
    <property type="protein sequence ID" value="CAE7620491.1"/>
    <property type="molecule type" value="Genomic_DNA"/>
</dbReference>
<evidence type="ECO:0000256" key="2">
    <source>
        <dbReference type="SAM" id="MobiDB-lite"/>
    </source>
</evidence>
<keyword evidence="1" id="KW-0175">Coiled coil</keyword>
<keyword evidence="4" id="KW-1185">Reference proteome</keyword>
<organism evidence="3 4">
    <name type="scientific">Symbiodinium necroappetens</name>
    <dbReference type="NCBI Taxonomy" id="1628268"/>
    <lineage>
        <taxon>Eukaryota</taxon>
        <taxon>Sar</taxon>
        <taxon>Alveolata</taxon>
        <taxon>Dinophyceae</taxon>
        <taxon>Suessiales</taxon>
        <taxon>Symbiodiniaceae</taxon>
        <taxon>Symbiodinium</taxon>
    </lineage>
</organism>
<proteinExistence type="predicted"/>
<feature type="coiled-coil region" evidence="1">
    <location>
        <begin position="22"/>
        <end position="63"/>
    </location>
</feature>
<dbReference type="AlphaFoldDB" id="A0A812VBF9"/>